<name>A0A1S8KIV9_ENTFC</name>
<evidence type="ECO:0000256" key="1">
    <source>
        <dbReference type="ARBA" id="ARBA00022723"/>
    </source>
</evidence>
<evidence type="ECO:0000313" key="3">
    <source>
        <dbReference type="EMBL" id="OOL79553.1"/>
    </source>
</evidence>
<organism evidence="3 4">
    <name type="scientific">Enterococcus faecium</name>
    <name type="common">Streptococcus faecium</name>
    <dbReference type="NCBI Taxonomy" id="1352"/>
    <lineage>
        <taxon>Bacteria</taxon>
        <taxon>Bacillati</taxon>
        <taxon>Bacillota</taxon>
        <taxon>Bacilli</taxon>
        <taxon>Lactobacillales</taxon>
        <taxon>Enterococcaceae</taxon>
        <taxon>Enterococcus</taxon>
    </lineage>
</organism>
<dbReference type="GO" id="GO:0016857">
    <property type="term" value="F:racemase and epimerase activity, acting on carbohydrates and derivatives"/>
    <property type="evidence" value="ECO:0007669"/>
    <property type="project" value="InterPro"/>
</dbReference>
<dbReference type="Gene3D" id="3.20.20.70">
    <property type="entry name" value="Aldolase class I"/>
    <property type="match status" value="1"/>
</dbReference>
<reference evidence="3 4" key="1">
    <citation type="submission" date="2017-02" db="EMBL/GenBank/DDBJ databases">
        <title>Clonality and virulence of isolates of VRE in Hematopoietic Stem Cell Transplanted (HSCT) patients.</title>
        <authorList>
            <person name="Marchi A.P."/>
            <person name="Martins R.C."/>
            <person name="Marie S.K."/>
            <person name="Levin A.S."/>
            <person name="Costa S.F."/>
        </authorList>
    </citation>
    <scope>NUCLEOTIDE SEQUENCE [LARGE SCALE GENOMIC DNA]</scope>
    <source>
        <strain evidence="3 4">LIM1759</strain>
    </source>
</reference>
<dbReference type="SUPFAM" id="SSF51366">
    <property type="entry name" value="Ribulose-phoshate binding barrel"/>
    <property type="match status" value="1"/>
</dbReference>
<dbReference type="InterPro" id="IPR000056">
    <property type="entry name" value="Ribul_P_3_epim-like"/>
</dbReference>
<dbReference type="InterPro" id="IPR013785">
    <property type="entry name" value="Aldolase_TIM"/>
</dbReference>
<dbReference type="PANTHER" id="PTHR11749">
    <property type="entry name" value="RIBULOSE-5-PHOSPHATE-3-EPIMERASE"/>
    <property type="match status" value="1"/>
</dbReference>
<evidence type="ECO:0000256" key="2">
    <source>
        <dbReference type="ARBA" id="ARBA00023235"/>
    </source>
</evidence>
<proteinExistence type="predicted"/>
<accession>A0A1S8KIV9</accession>
<sequence>QVLVMTINPGTENKHFIQETVVKIEQLDVIRKQNDYTYDIEVDGKIDNQTIKVCSKAGADIFVSGGFIFNGKNTPQEQIDKLNQSLEEVK</sequence>
<dbReference type="Pfam" id="PF00834">
    <property type="entry name" value="Ribul_P_3_epim"/>
    <property type="match status" value="1"/>
</dbReference>
<protein>
    <submittedName>
        <fullName evidence="3">Ribulose-phosphate 3-epimerase</fullName>
    </submittedName>
</protein>
<dbReference type="AlphaFoldDB" id="A0A1S8KIV9"/>
<keyword evidence="1" id="KW-0479">Metal-binding</keyword>
<dbReference type="GO" id="GO:0046872">
    <property type="term" value="F:metal ion binding"/>
    <property type="evidence" value="ECO:0007669"/>
    <property type="project" value="UniProtKB-KW"/>
</dbReference>
<dbReference type="EMBL" id="MVGJ01000262">
    <property type="protein sequence ID" value="OOL79553.1"/>
    <property type="molecule type" value="Genomic_DNA"/>
</dbReference>
<evidence type="ECO:0000313" key="4">
    <source>
        <dbReference type="Proteomes" id="UP000191171"/>
    </source>
</evidence>
<feature type="non-terminal residue" evidence="3">
    <location>
        <position position="1"/>
    </location>
</feature>
<dbReference type="Proteomes" id="UP000191171">
    <property type="component" value="Unassembled WGS sequence"/>
</dbReference>
<dbReference type="InterPro" id="IPR011060">
    <property type="entry name" value="RibuloseP-bd_barrel"/>
</dbReference>
<comment type="caution">
    <text evidence="3">The sequence shown here is derived from an EMBL/GenBank/DDBJ whole genome shotgun (WGS) entry which is preliminary data.</text>
</comment>
<keyword evidence="2" id="KW-0413">Isomerase</keyword>
<gene>
    <name evidence="3" type="ORF">B1P95_15995</name>
</gene>
<dbReference type="GO" id="GO:0005975">
    <property type="term" value="P:carbohydrate metabolic process"/>
    <property type="evidence" value="ECO:0007669"/>
    <property type="project" value="InterPro"/>
</dbReference>